<gene>
    <name evidence="1" type="ORF">RIB2604_01805230</name>
</gene>
<reference evidence="1 2" key="1">
    <citation type="journal article" date="2016" name="DNA Res.">
        <title>Genome sequence of Aspergillus luchuensis NBRC 4314.</title>
        <authorList>
            <person name="Yamada O."/>
            <person name="Machida M."/>
            <person name="Hosoyama A."/>
            <person name="Goto M."/>
            <person name="Takahashi T."/>
            <person name="Futagami T."/>
            <person name="Yamagata Y."/>
            <person name="Takeuchi M."/>
            <person name="Kobayashi T."/>
            <person name="Koike H."/>
            <person name="Abe K."/>
            <person name="Asai K."/>
            <person name="Arita M."/>
            <person name="Fujita N."/>
            <person name="Fukuda K."/>
            <person name="Higa K."/>
            <person name="Horikawa H."/>
            <person name="Ishikawa T."/>
            <person name="Jinno K."/>
            <person name="Kato Y."/>
            <person name="Kirimura K."/>
            <person name="Mizutani O."/>
            <person name="Nakasone K."/>
            <person name="Sano M."/>
            <person name="Shiraishi Y."/>
            <person name="Tsukahara M."/>
            <person name="Gomi K."/>
        </authorList>
    </citation>
    <scope>NUCLEOTIDE SEQUENCE [LARGE SCALE GENOMIC DNA]</scope>
    <source>
        <strain evidence="1 2">RIB 2604</strain>
    </source>
</reference>
<organism evidence="1 2">
    <name type="scientific">Aspergillus kawachii</name>
    <name type="common">White koji mold</name>
    <name type="synonym">Aspergillus awamori var. kawachi</name>
    <dbReference type="NCBI Taxonomy" id="1069201"/>
    <lineage>
        <taxon>Eukaryota</taxon>
        <taxon>Fungi</taxon>
        <taxon>Dikarya</taxon>
        <taxon>Ascomycota</taxon>
        <taxon>Pezizomycotina</taxon>
        <taxon>Eurotiomycetes</taxon>
        <taxon>Eurotiomycetidae</taxon>
        <taxon>Eurotiales</taxon>
        <taxon>Aspergillaceae</taxon>
        <taxon>Aspergillus</taxon>
        <taxon>Aspergillus subgen. Circumdati</taxon>
    </lineage>
</organism>
<dbReference type="EMBL" id="BCWF01000018">
    <property type="protein sequence ID" value="GAT24693.1"/>
    <property type="molecule type" value="Genomic_DNA"/>
</dbReference>
<accession>A0A146FH35</accession>
<comment type="caution">
    <text evidence="1">The sequence shown here is derived from an EMBL/GenBank/DDBJ whole genome shotgun (WGS) entry which is preliminary data.</text>
</comment>
<proteinExistence type="predicted"/>
<protein>
    <submittedName>
        <fullName evidence="1">Uncharacterized protein</fullName>
    </submittedName>
</protein>
<dbReference type="Proteomes" id="UP000075230">
    <property type="component" value="Unassembled WGS sequence"/>
</dbReference>
<evidence type="ECO:0000313" key="1">
    <source>
        <dbReference type="EMBL" id="GAT24693.1"/>
    </source>
</evidence>
<sequence length="150" mass="16974">MSNNTHNIHLLEFVAQKRFHQRIVLPATGNHGRLTVTYADIGPRTTKDGSPTPTMLLIQGMAGSRLWCCHKDHLANKLEVRMISIDRYSLSLSLSSRMKTDILDPALAVQLRFPLDSESKYGWRQCQRCWNIYPLSTSSLYPTVLALSTS</sequence>
<dbReference type="AlphaFoldDB" id="A0A146FH35"/>
<reference evidence="2" key="2">
    <citation type="submission" date="2016-02" db="EMBL/GenBank/DDBJ databases">
        <title>Genome sequencing of Aspergillus luchuensis NBRC 4314.</title>
        <authorList>
            <person name="Yamada O."/>
        </authorList>
    </citation>
    <scope>NUCLEOTIDE SEQUENCE [LARGE SCALE GENOMIC DNA]</scope>
    <source>
        <strain evidence="2">RIB 2604</strain>
    </source>
</reference>
<dbReference type="VEuPathDB" id="FungiDB:ASPFODRAFT_60893"/>
<name>A0A146FH35_ASPKA</name>
<evidence type="ECO:0000313" key="2">
    <source>
        <dbReference type="Proteomes" id="UP000075230"/>
    </source>
</evidence>